<name>A0A652KU83_9ACTN</name>
<dbReference type="AlphaFoldDB" id="A0A652KU83"/>
<evidence type="ECO:0000313" key="1">
    <source>
        <dbReference type="EMBL" id="TXS27014.1"/>
    </source>
</evidence>
<organism evidence="1">
    <name type="scientific">Streptomyces sp. gb1(2016)</name>
    <dbReference type="NCBI Taxonomy" id="1828321"/>
    <lineage>
        <taxon>Bacteria</taxon>
        <taxon>Bacillati</taxon>
        <taxon>Actinomycetota</taxon>
        <taxon>Actinomycetes</taxon>
        <taxon>Kitasatosporales</taxon>
        <taxon>Streptomycetaceae</taxon>
        <taxon>Streptomyces</taxon>
    </lineage>
</organism>
<accession>A0A652KU83</accession>
<protein>
    <submittedName>
        <fullName evidence="1">Uncharacterized protein</fullName>
    </submittedName>
</protein>
<sequence>MSLLELIAHADERGLAASGVACLDRCLPPPEAGEDPEPLRPLWACCESGADWAARLGAVHTALEGAAARDATAARIRTQLDAAPRDFAAGPLRAWADACSLLALDIHRESDVPVGDGAPTPEIRLAGAAAGGGPLVTGELRRQAEILEGLAETTGGAGGPTGLRRALDLSTEGRRVLRAVMSRRARGRGRTGGVTLA</sequence>
<reference evidence="1" key="1">
    <citation type="submission" date="2018-10" db="EMBL/GenBank/DDBJ databases">
        <authorList>
            <person name="Hariharan J."/>
            <person name="Choudoir M.J."/>
            <person name="Diebold P."/>
            <person name="Panke-Buisse K."/>
            <person name="Campbell A.N."/>
            <person name="Buckley D.H."/>
        </authorList>
    </citation>
    <scope>NUCLEOTIDE SEQUENCE</scope>
    <source>
        <strain evidence="1">Gb1</strain>
    </source>
</reference>
<dbReference type="RefSeq" id="WP_124274328.1">
    <property type="nucleotide sequence ID" value="NZ_RDBM01000035.1"/>
</dbReference>
<dbReference type="EMBL" id="RDBM01000035">
    <property type="protein sequence ID" value="TXS27014.1"/>
    <property type="molecule type" value="Genomic_DNA"/>
</dbReference>
<gene>
    <name evidence="1" type="ORF">EAO74_13100</name>
</gene>
<proteinExistence type="predicted"/>
<comment type="caution">
    <text evidence="1">The sequence shown here is derived from an EMBL/GenBank/DDBJ whole genome shotgun (WGS) entry which is preliminary data.</text>
</comment>